<reference evidence="3 4" key="1">
    <citation type="submission" date="2022-04" db="EMBL/GenBank/DDBJ databases">
        <title>Positive selection, recombination, and allopatry shape intraspecific diversity of widespread and dominant cyanobacteria.</title>
        <authorList>
            <person name="Wei J."/>
            <person name="Shu W."/>
            <person name="Hu C."/>
        </authorList>
    </citation>
    <scope>NUCLEOTIDE SEQUENCE [LARGE SCALE GENOMIC DNA]</scope>
    <source>
        <strain evidence="3 4">AS-A4</strain>
    </source>
</reference>
<dbReference type="Pfam" id="PF14511">
    <property type="entry name" value="RE_EcoO109I"/>
    <property type="match status" value="1"/>
</dbReference>
<organism evidence="3 4">
    <name type="scientific">Stenomitos frigidus AS-A4</name>
    <dbReference type="NCBI Taxonomy" id="2933935"/>
    <lineage>
        <taxon>Bacteria</taxon>
        <taxon>Bacillati</taxon>
        <taxon>Cyanobacteriota</taxon>
        <taxon>Cyanophyceae</taxon>
        <taxon>Leptolyngbyales</taxon>
        <taxon>Leptolyngbyaceae</taxon>
        <taxon>Stenomitos</taxon>
    </lineage>
</organism>
<dbReference type="CDD" id="cd22345">
    <property type="entry name" value="PDDEXK_nuclease"/>
    <property type="match status" value="1"/>
</dbReference>
<gene>
    <name evidence="2" type="ORF">NDI38_04205</name>
    <name evidence="3" type="ORF">NDI38_04230</name>
</gene>
<proteinExistence type="predicted"/>
<evidence type="ECO:0000313" key="3">
    <source>
        <dbReference type="EMBL" id="MEP1057634.1"/>
    </source>
</evidence>
<protein>
    <submittedName>
        <fullName evidence="3">Cytoplasmic protein</fullName>
    </submittedName>
</protein>
<evidence type="ECO:0000259" key="1">
    <source>
        <dbReference type="Pfam" id="PF14511"/>
    </source>
</evidence>
<accession>A0ABV0KEH2</accession>
<comment type="caution">
    <text evidence="3">The sequence shown here is derived from an EMBL/GenBank/DDBJ whole genome shotgun (WGS) entry which is preliminary data.</text>
</comment>
<dbReference type="SUPFAM" id="SSF52980">
    <property type="entry name" value="Restriction endonuclease-like"/>
    <property type="match status" value="1"/>
</dbReference>
<sequence length="257" mass="29627">MSLQISLEALENLIIERLRSFYDRRISRLLELKLNDLASKNPYLFRATGISEAPQLVEELMRSRLIKSDETIFGDEFFEKIAKAVGDGAKAEQVGMDIVIETESDYIVIEMKSGSNWQNARMGRGIKEDFDKAYQDYCQMGIQKRFVAILGQSTGQANSEPDEEGGRIYLIRSGQALWEEITGDSDFYLKLTRLMKDYPLRLRPDYQDAWATTLNKLTREFSLLFVDEEGHINWEKLTQANSGYIPPRRTRRRSSAN</sequence>
<dbReference type="RefSeq" id="WP_190450599.1">
    <property type="nucleotide sequence ID" value="NZ_JAMPLM010000002.1"/>
</dbReference>
<feature type="domain" description="Type II restriction endonuclease EcoO109IR" evidence="1">
    <location>
        <begin position="10"/>
        <end position="196"/>
    </location>
</feature>
<dbReference type="Proteomes" id="UP001476950">
    <property type="component" value="Unassembled WGS sequence"/>
</dbReference>
<dbReference type="EMBL" id="JAMPLM010000002">
    <property type="protein sequence ID" value="MEP1057629.1"/>
    <property type="molecule type" value="Genomic_DNA"/>
</dbReference>
<evidence type="ECO:0000313" key="4">
    <source>
        <dbReference type="Proteomes" id="UP001476950"/>
    </source>
</evidence>
<evidence type="ECO:0000313" key="2">
    <source>
        <dbReference type="EMBL" id="MEP1057629.1"/>
    </source>
</evidence>
<name>A0ABV0KEH2_9CYAN</name>
<dbReference type="EMBL" id="JAMPLM010000002">
    <property type="protein sequence ID" value="MEP1057634.1"/>
    <property type="molecule type" value="Genomic_DNA"/>
</dbReference>
<keyword evidence="4" id="KW-1185">Reference proteome</keyword>
<dbReference type="InterPro" id="IPR032793">
    <property type="entry name" value="RE_EcoO109IR"/>
</dbReference>
<dbReference type="InterPro" id="IPR011335">
    <property type="entry name" value="Restrct_endonuc-II-like"/>
</dbReference>